<evidence type="ECO:0000313" key="12">
    <source>
        <dbReference type="EMBL" id="MBP3950745.1"/>
    </source>
</evidence>
<feature type="transmembrane region" description="Helical" evidence="9">
    <location>
        <begin position="185"/>
        <end position="204"/>
    </location>
</feature>
<dbReference type="SUPFAM" id="SSF103190">
    <property type="entry name" value="Sensory domain-like"/>
    <property type="match status" value="1"/>
</dbReference>
<evidence type="ECO:0000256" key="1">
    <source>
        <dbReference type="ARBA" id="ARBA00004651"/>
    </source>
</evidence>
<comment type="subcellular location">
    <subcellularLocation>
        <location evidence="1">Cell membrane</location>
        <topology evidence="1">Multi-pass membrane protein</topology>
    </subcellularLocation>
</comment>
<dbReference type="EMBL" id="JAGKSQ010000002">
    <property type="protein sequence ID" value="MBP3950745.1"/>
    <property type="molecule type" value="Genomic_DNA"/>
</dbReference>
<dbReference type="InterPro" id="IPR004089">
    <property type="entry name" value="MCPsignal_dom"/>
</dbReference>
<dbReference type="Pfam" id="PF17202">
    <property type="entry name" value="sCache_3_3"/>
    <property type="match status" value="1"/>
</dbReference>
<reference evidence="12" key="1">
    <citation type="submission" date="2021-03" db="EMBL/GenBank/DDBJ databases">
        <title>Bacillus suaedae sp. nov., isolated from Suaeda aralocaspica.</title>
        <authorList>
            <person name="Lei R.F.R."/>
        </authorList>
    </citation>
    <scope>NUCLEOTIDE SEQUENCE</scope>
    <source>
        <strain evidence="12">YZJH907-2</strain>
    </source>
</reference>
<feature type="domain" description="HAMP" evidence="11">
    <location>
        <begin position="205"/>
        <end position="258"/>
    </location>
</feature>
<keyword evidence="2" id="KW-1003">Cell membrane</keyword>
<dbReference type="GO" id="GO:0005886">
    <property type="term" value="C:plasma membrane"/>
    <property type="evidence" value="ECO:0007669"/>
    <property type="project" value="UniProtKB-SubCell"/>
</dbReference>
<comment type="similarity">
    <text evidence="7">Belongs to the methyl-accepting chemotaxis (MCP) protein family.</text>
</comment>
<dbReference type="SMART" id="SM00283">
    <property type="entry name" value="MA"/>
    <property type="match status" value="1"/>
</dbReference>
<dbReference type="Pfam" id="PF00672">
    <property type="entry name" value="HAMP"/>
    <property type="match status" value="1"/>
</dbReference>
<dbReference type="Gene3D" id="6.10.340.10">
    <property type="match status" value="1"/>
</dbReference>
<keyword evidence="5 9" id="KW-0472">Membrane</keyword>
<dbReference type="SUPFAM" id="SSF58104">
    <property type="entry name" value="Methyl-accepting chemotaxis protein (MCP) signaling domain"/>
    <property type="match status" value="1"/>
</dbReference>
<sequence>MRLGIKEKLTFVFIGLFIIGSTVLIYHSVNTAKKDVLLVANESLQGALSLSMSLMDEAYPGEWSVQNGELYKGTVSLNNNFDTVDRIGSLTDNAVTIFLGDTRISTNVTGENGERAVGTQVSDEVAEHTLQGGNTYLGEAIVVGRELITIYEPIKNASGEIIGMFFVGHSADVYNEMISEFRTQLITFGVVLVLVIAAIIFYTVGRQIKPLLKVTNVAKEISQGNLTVDRLELKSKDEIGTLAESVNLMSDNLKRLIAGIKDTANQTAATSEELAASADVTGEMSAQIARTTSEIAEGTNDQSEEAASILSAMEVAFSQIERGNELVATSLNKATSSTEEAESGNAAISDAIKHLGKVTHTVEFATESIQKLGSRSVEIGGIITVITDISNQTNLLALNAAIEAARAGEHGKGFSVVATEVRKLAEQSTSAANQITSLIEDIQSETEVTVNTMESNLEAVKEQVSLIEKGGASIQKIVENVKETQNGIYDIKDIFGLIESSTVGVLGSIKSINEIIEASAASTEEAAASTEEQSSTIEEIAASSRDLAKLAQKLQEDLSSFKI</sequence>
<keyword evidence="13" id="KW-1185">Reference proteome</keyword>
<dbReference type="InterPro" id="IPR003660">
    <property type="entry name" value="HAMP_dom"/>
</dbReference>
<evidence type="ECO:0000256" key="3">
    <source>
        <dbReference type="ARBA" id="ARBA00022692"/>
    </source>
</evidence>
<dbReference type="InterPro" id="IPR033463">
    <property type="entry name" value="sCache_3"/>
</dbReference>
<dbReference type="CDD" id="cd06225">
    <property type="entry name" value="HAMP"/>
    <property type="match status" value="1"/>
</dbReference>
<evidence type="ECO:0000259" key="10">
    <source>
        <dbReference type="PROSITE" id="PS50111"/>
    </source>
</evidence>
<dbReference type="PANTHER" id="PTHR32089:SF112">
    <property type="entry name" value="LYSOZYME-LIKE PROTEIN-RELATED"/>
    <property type="match status" value="1"/>
</dbReference>
<protein>
    <submittedName>
        <fullName evidence="12">Methyl-accepting chemotaxis protein</fullName>
    </submittedName>
</protein>
<proteinExistence type="inferred from homology"/>
<evidence type="ECO:0000259" key="11">
    <source>
        <dbReference type="PROSITE" id="PS50885"/>
    </source>
</evidence>
<evidence type="ECO:0000256" key="8">
    <source>
        <dbReference type="PROSITE-ProRule" id="PRU00284"/>
    </source>
</evidence>
<keyword evidence="6 8" id="KW-0807">Transducer</keyword>
<evidence type="ECO:0000256" key="5">
    <source>
        <dbReference type="ARBA" id="ARBA00023136"/>
    </source>
</evidence>
<feature type="transmembrane region" description="Helical" evidence="9">
    <location>
        <begin position="9"/>
        <end position="29"/>
    </location>
</feature>
<keyword evidence="3 9" id="KW-0812">Transmembrane</keyword>
<feature type="domain" description="Methyl-accepting transducer" evidence="10">
    <location>
        <begin position="277"/>
        <end position="548"/>
    </location>
</feature>
<evidence type="ECO:0000256" key="4">
    <source>
        <dbReference type="ARBA" id="ARBA00022989"/>
    </source>
</evidence>
<keyword evidence="4 9" id="KW-1133">Transmembrane helix</keyword>
<dbReference type="InterPro" id="IPR029151">
    <property type="entry name" value="Sensor-like_sf"/>
</dbReference>
<dbReference type="AlphaFoldDB" id="A0A940WYA3"/>
<name>A0A940WYA3_9BACI</name>
<evidence type="ECO:0000256" key="6">
    <source>
        <dbReference type="ARBA" id="ARBA00023224"/>
    </source>
</evidence>
<dbReference type="PROSITE" id="PS50111">
    <property type="entry name" value="CHEMOTAXIS_TRANSDUC_2"/>
    <property type="match status" value="1"/>
</dbReference>
<evidence type="ECO:0000256" key="9">
    <source>
        <dbReference type="SAM" id="Phobius"/>
    </source>
</evidence>
<organism evidence="12 13">
    <name type="scientific">Halalkalibacter suaedae</name>
    <dbReference type="NCBI Taxonomy" id="2822140"/>
    <lineage>
        <taxon>Bacteria</taxon>
        <taxon>Bacillati</taxon>
        <taxon>Bacillota</taxon>
        <taxon>Bacilli</taxon>
        <taxon>Bacillales</taxon>
        <taxon>Bacillaceae</taxon>
        <taxon>Halalkalibacter</taxon>
    </lineage>
</organism>
<dbReference type="SMART" id="SM00304">
    <property type="entry name" value="HAMP"/>
    <property type="match status" value="1"/>
</dbReference>
<dbReference type="GO" id="GO:0007165">
    <property type="term" value="P:signal transduction"/>
    <property type="evidence" value="ECO:0007669"/>
    <property type="project" value="UniProtKB-KW"/>
</dbReference>
<dbReference type="PANTHER" id="PTHR32089">
    <property type="entry name" value="METHYL-ACCEPTING CHEMOTAXIS PROTEIN MCPB"/>
    <property type="match status" value="1"/>
</dbReference>
<evidence type="ECO:0000256" key="7">
    <source>
        <dbReference type="ARBA" id="ARBA00029447"/>
    </source>
</evidence>
<comment type="caution">
    <text evidence="12">The sequence shown here is derived from an EMBL/GenBank/DDBJ whole genome shotgun (WGS) entry which is preliminary data.</text>
</comment>
<dbReference type="PROSITE" id="PS50885">
    <property type="entry name" value="HAMP"/>
    <property type="match status" value="1"/>
</dbReference>
<dbReference type="Gene3D" id="1.10.287.950">
    <property type="entry name" value="Methyl-accepting chemotaxis protein"/>
    <property type="match status" value="1"/>
</dbReference>
<accession>A0A940WYA3</accession>
<gene>
    <name evidence="12" type="ORF">J7W16_06325</name>
</gene>
<dbReference type="Pfam" id="PF00015">
    <property type="entry name" value="MCPsignal"/>
    <property type="match status" value="1"/>
</dbReference>
<dbReference type="Proteomes" id="UP000678228">
    <property type="component" value="Unassembled WGS sequence"/>
</dbReference>
<evidence type="ECO:0000313" key="13">
    <source>
        <dbReference type="Proteomes" id="UP000678228"/>
    </source>
</evidence>
<evidence type="ECO:0000256" key="2">
    <source>
        <dbReference type="ARBA" id="ARBA00022475"/>
    </source>
</evidence>